<evidence type="ECO:0000259" key="3">
    <source>
        <dbReference type="PROSITE" id="PS50280"/>
    </source>
</evidence>
<dbReference type="RefSeq" id="XP_040788898.1">
    <property type="nucleotide sequence ID" value="XM_040933513.1"/>
</dbReference>
<dbReference type="PANTHER" id="PTHR47332:SF2">
    <property type="entry name" value="SET-6"/>
    <property type="match status" value="1"/>
</dbReference>
<keyword evidence="5" id="KW-1185">Reference proteome</keyword>
<dbReference type="Pfam" id="PF00856">
    <property type="entry name" value="SET"/>
    <property type="match status" value="1"/>
</dbReference>
<dbReference type="InterPro" id="IPR001214">
    <property type="entry name" value="SET_dom"/>
</dbReference>
<evidence type="ECO:0000256" key="1">
    <source>
        <dbReference type="SAM" id="MobiDB-lite"/>
    </source>
</evidence>
<feature type="compositionally biased region" description="Acidic residues" evidence="1">
    <location>
        <begin position="215"/>
        <end position="226"/>
    </location>
</feature>
<dbReference type="EMBL" id="ML976616">
    <property type="protein sequence ID" value="KAF1846335.1"/>
    <property type="molecule type" value="Genomic_DNA"/>
</dbReference>
<dbReference type="SUPFAM" id="SSF82199">
    <property type="entry name" value="SET domain"/>
    <property type="match status" value="1"/>
</dbReference>
<accession>A0A9P4L8R5</accession>
<dbReference type="InterPro" id="IPR053185">
    <property type="entry name" value="SET_domain_protein"/>
</dbReference>
<sequence length="446" mass="49448">MPFLSVCATAICLLTLHHAHASVGVLDINNLLEPNLDSKLLTHHEEQRPYAPWSHKPHCTTSTRLPTLGQKYCVYTSNTTGPHGLSLIFPPSSAHLATEYLDDNPLDSFLTQAEAENLFLGDGPPWTIVDIPGKDKGVVATRKIKQYETFMVDQAAVVVDMEAEKALSQKENQNLLKVAVDRLLVPEMIRDMSGKHEGHKHKTAGEKEGFAGADDREEEDEEEGKLEEDVMKTNAFGGTVAEVNSRVLYPLISRINHACAPNSFVLFSRAGVSMAIKAYRDIAPGEEITISYLLLGIPFAKRQHLIHRWGFTCTCDLCSLPERQREASDLRRTMIAQAEEKMIELAEAGEFDDAVALAEEAVEMIREEGIYPTLTDSYAMLAMLYREKGDRAKSEEYGRKTQQLLGDLGFLGVGEERQAWSLEKMMGNIEESGGIGSKWTKGPAKA</sequence>
<dbReference type="InterPro" id="IPR011990">
    <property type="entry name" value="TPR-like_helical_dom_sf"/>
</dbReference>
<dbReference type="PANTHER" id="PTHR47332">
    <property type="entry name" value="SET DOMAIN-CONTAINING PROTEIN 5"/>
    <property type="match status" value="1"/>
</dbReference>
<evidence type="ECO:0000256" key="2">
    <source>
        <dbReference type="SAM" id="SignalP"/>
    </source>
</evidence>
<dbReference type="InterPro" id="IPR046341">
    <property type="entry name" value="SET_dom_sf"/>
</dbReference>
<dbReference type="SUPFAM" id="SSF48452">
    <property type="entry name" value="TPR-like"/>
    <property type="match status" value="1"/>
</dbReference>
<evidence type="ECO:0000313" key="4">
    <source>
        <dbReference type="EMBL" id="KAF1846335.1"/>
    </source>
</evidence>
<feature type="domain" description="SET" evidence="3">
    <location>
        <begin position="124"/>
        <end position="293"/>
    </location>
</feature>
<feature type="signal peptide" evidence="2">
    <location>
        <begin position="1"/>
        <end position="21"/>
    </location>
</feature>
<organism evidence="4 5">
    <name type="scientific">Cucurbitaria berberidis CBS 394.84</name>
    <dbReference type="NCBI Taxonomy" id="1168544"/>
    <lineage>
        <taxon>Eukaryota</taxon>
        <taxon>Fungi</taxon>
        <taxon>Dikarya</taxon>
        <taxon>Ascomycota</taxon>
        <taxon>Pezizomycotina</taxon>
        <taxon>Dothideomycetes</taxon>
        <taxon>Pleosporomycetidae</taxon>
        <taxon>Pleosporales</taxon>
        <taxon>Pleosporineae</taxon>
        <taxon>Cucurbitariaceae</taxon>
        <taxon>Cucurbitaria</taxon>
    </lineage>
</organism>
<proteinExistence type="predicted"/>
<dbReference type="SMART" id="SM00317">
    <property type="entry name" value="SET"/>
    <property type="match status" value="1"/>
</dbReference>
<reference evidence="4" key="1">
    <citation type="submission" date="2020-01" db="EMBL/GenBank/DDBJ databases">
        <authorList>
            <consortium name="DOE Joint Genome Institute"/>
            <person name="Haridas S."/>
            <person name="Albert R."/>
            <person name="Binder M."/>
            <person name="Bloem J."/>
            <person name="Labutti K."/>
            <person name="Salamov A."/>
            <person name="Andreopoulos B."/>
            <person name="Baker S.E."/>
            <person name="Barry K."/>
            <person name="Bills G."/>
            <person name="Bluhm B.H."/>
            <person name="Cannon C."/>
            <person name="Castanera R."/>
            <person name="Culley D.E."/>
            <person name="Daum C."/>
            <person name="Ezra D."/>
            <person name="Gonzalez J.B."/>
            <person name="Henrissat B."/>
            <person name="Kuo A."/>
            <person name="Liang C."/>
            <person name="Lipzen A."/>
            <person name="Lutzoni F."/>
            <person name="Magnuson J."/>
            <person name="Mondo S."/>
            <person name="Nolan M."/>
            <person name="Ohm R."/>
            <person name="Pangilinan J."/>
            <person name="Park H.-J."/>
            <person name="Ramirez L."/>
            <person name="Alfaro M."/>
            <person name="Sun H."/>
            <person name="Tritt A."/>
            <person name="Yoshinaga Y."/>
            <person name="Zwiers L.-H."/>
            <person name="Turgeon B.G."/>
            <person name="Goodwin S.B."/>
            <person name="Spatafora J.W."/>
            <person name="Crous P.W."/>
            <person name="Grigoriev I.V."/>
        </authorList>
    </citation>
    <scope>NUCLEOTIDE SEQUENCE</scope>
    <source>
        <strain evidence="4">CBS 394.84</strain>
    </source>
</reference>
<feature type="region of interest" description="Disordered" evidence="1">
    <location>
        <begin position="194"/>
        <end position="227"/>
    </location>
</feature>
<protein>
    <submittedName>
        <fullName evidence="4">SET domain-containing protein</fullName>
    </submittedName>
</protein>
<keyword evidence="2" id="KW-0732">Signal</keyword>
<dbReference type="PROSITE" id="PS50280">
    <property type="entry name" value="SET"/>
    <property type="match status" value="1"/>
</dbReference>
<evidence type="ECO:0000313" key="5">
    <source>
        <dbReference type="Proteomes" id="UP000800039"/>
    </source>
</evidence>
<dbReference type="GeneID" id="63850764"/>
<dbReference type="OrthoDB" id="438641at2759"/>
<feature type="chain" id="PRO_5040154530" evidence="2">
    <location>
        <begin position="22"/>
        <end position="446"/>
    </location>
</feature>
<dbReference type="Gene3D" id="2.170.270.10">
    <property type="entry name" value="SET domain"/>
    <property type="match status" value="1"/>
</dbReference>
<dbReference type="CDD" id="cd20071">
    <property type="entry name" value="SET_SMYD"/>
    <property type="match status" value="1"/>
</dbReference>
<dbReference type="AlphaFoldDB" id="A0A9P4L8R5"/>
<dbReference type="Proteomes" id="UP000800039">
    <property type="component" value="Unassembled WGS sequence"/>
</dbReference>
<dbReference type="Gene3D" id="1.25.40.10">
    <property type="entry name" value="Tetratricopeptide repeat domain"/>
    <property type="match status" value="1"/>
</dbReference>
<comment type="caution">
    <text evidence="4">The sequence shown here is derived from an EMBL/GenBank/DDBJ whole genome shotgun (WGS) entry which is preliminary data.</text>
</comment>
<gene>
    <name evidence="4" type="ORF">K460DRAFT_367139</name>
</gene>
<name>A0A9P4L8R5_9PLEO</name>